<dbReference type="AlphaFoldDB" id="A0A392WAE1"/>
<keyword evidence="3" id="KW-1185">Reference proteome</keyword>
<evidence type="ECO:0000313" key="2">
    <source>
        <dbReference type="EMBL" id="MCI97638.1"/>
    </source>
</evidence>
<protein>
    <submittedName>
        <fullName evidence="2">Uncharacterized protein</fullName>
    </submittedName>
</protein>
<accession>A0A392WAE1</accession>
<evidence type="ECO:0000256" key="1">
    <source>
        <dbReference type="SAM" id="MobiDB-lite"/>
    </source>
</evidence>
<sequence length="39" mass="4285">MVRTTRANVAELPTIEAPKDASQNPFYVNPNENPTDALV</sequence>
<evidence type="ECO:0000313" key="3">
    <source>
        <dbReference type="Proteomes" id="UP000265520"/>
    </source>
</evidence>
<dbReference type="EMBL" id="LXQA011449997">
    <property type="protein sequence ID" value="MCI97638.1"/>
    <property type="molecule type" value="Genomic_DNA"/>
</dbReference>
<feature type="compositionally biased region" description="Polar residues" evidence="1">
    <location>
        <begin position="21"/>
        <end position="39"/>
    </location>
</feature>
<dbReference type="Proteomes" id="UP000265520">
    <property type="component" value="Unassembled WGS sequence"/>
</dbReference>
<feature type="non-terminal residue" evidence="2">
    <location>
        <position position="39"/>
    </location>
</feature>
<reference evidence="2 3" key="1">
    <citation type="journal article" date="2018" name="Front. Plant Sci.">
        <title>Red Clover (Trifolium pratense) and Zigzag Clover (T. medium) - A Picture of Genomic Similarities and Differences.</title>
        <authorList>
            <person name="Dluhosova J."/>
            <person name="Istvanek J."/>
            <person name="Nedelnik J."/>
            <person name="Repkova J."/>
        </authorList>
    </citation>
    <scope>NUCLEOTIDE SEQUENCE [LARGE SCALE GENOMIC DNA]</scope>
    <source>
        <strain evidence="3">cv. 10/8</strain>
        <tissue evidence="2">Leaf</tissue>
    </source>
</reference>
<feature type="region of interest" description="Disordered" evidence="1">
    <location>
        <begin position="1"/>
        <end position="39"/>
    </location>
</feature>
<proteinExistence type="predicted"/>
<name>A0A392WAE1_9FABA</name>
<organism evidence="2 3">
    <name type="scientific">Trifolium medium</name>
    <dbReference type="NCBI Taxonomy" id="97028"/>
    <lineage>
        <taxon>Eukaryota</taxon>
        <taxon>Viridiplantae</taxon>
        <taxon>Streptophyta</taxon>
        <taxon>Embryophyta</taxon>
        <taxon>Tracheophyta</taxon>
        <taxon>Spermatophyta</taxon>
        <taxon>Magnoliopsida</taxon>
        <taxon>eudicotyledons</taxon>
        <taxon>Gunneridae</taxon>
        <taxon>Pentapetalae</taxon>
        <taxon>rosids</taxon>
        <taxon>fabids</taxon>
        <taxon>Fabales</taxon>
        <taxon>Fabaceae</taxon>
        <taxon>Papilionoideae</taxon>
        <taxon>50 kb inversion clade</taxon>
        <taxon>NPAAA clade</taxon>
        <taxon>Hologalegina</taxon>
        <taxon>IRL clade</taxon>
        <taxon>Trifolieae</taxon>
        <taxon>Trifolium</taxon>
    </lineage>
</organism>
<comment type="caution">
    <text evidence="2">The sequence shown here is derived from an EMBL/GenBank/DDBJ whole genome shotgun (WGS) entry which is preliminary data.</text>
</comment>